<comment type="catalytic activity">
    <reaction evidence="1">
        <text>ATP + protein L-histidine = ADP + protein N-phospho-L-histidine.</text>
        <dbReference type="EC" id="2.7.13.3"/>
    </reaction>
</comment>
<dbReference type="Gene3D" id="3.30.565.10">
    <property type="entry name" value="Histidine kinase-like ATPase, C-terminal domain"/>
    <property type="match status" value="1"/>
</dbReference>
<evidence type="ECO:0000256" key="5">
    <source>
        <dbReference type="ARBA" id="ARBA00022679"/>
    </source>
</evidence>
<dbReference type="AlphaFoldDB" id="A0A1V8MA87"/>
<dbReference type="GO" id="GO:0016020">
    <property type="term" value="C:membrane"/>
    <property type="evidence" value="ECO:0007669"/>
    <property type="project" value="UniProtKB-SubCell"/>
</dbReference>
<keyword evidence="7" id="KW-0902">Two-component regulatory system</keyword>
<dbReference type="PROSITE" id="PS50109">
    <property type="entry name" value="HIS_KIN"/>
    <property type="match status" value="1"/>
</dbReference>
<evidence type="ECO:0000313" key="13">
    <source>
        <dbReference type="Proteomes" id="UP000191980"/>
    </source>
</evidence>
<keyword evidence="4" id="KW-0597">Phosphoprotein</keyword>
<dbReference type="Proteomes" id="UP000191980">
    <property type="component" value="Unassembled WGS sequence"/>
</dbReference>
<dbReference type="PANTHER" id="PTHR24421">
    <property type="entry name" value="NITRATE/NITRITE SENSOR PROTEIN NARX-RELATED"/>
    <property type="match status" value="1"/>
</dbReference>
<dbReference type="CDD" id="cd06225">
    <property type="entry name" value="HAMP"/>
    <property type="match status" value="1"/>
</dbReference>
<evidence type="ECO:0000256" key="9">
    <source>
        <dbReference type="SAM" id="Phobius"/>
    </source>
</evidence>
<comment type="caution">
    <text evidence="12">The sequence shown here is derived from an EMBL/GenBank/DDBJ whole genome shotgun (WGS) entry which is preliminary data.</text>
</comment>
<protein>
    <recommendedName>
        <fullName evidence="3">histidine kinase</fullName>
        <ecNumber evidence="3">2.7.13.3</ecNumber>
    </recommendedName>
</protein>
<dbReference type="InterPro" id="IPR005467">
    <property type="entry name" value="His_kinase_dom"/>
</dbReference>
<evidence type="ECO:0000259" key="10">
    <source>
        <dbReference type="PROSITE" id="PS50109"/>
    </source>
</evidence>
<evidence type="ECO:0000256" key="3">
    <source>
        <dbReference type="ARBA" id="ARBA00012438"/>
    </source>
</evidence>
<feature type="domain" description="HAMP" evidence="11">
    <location>
        <begin position="86"/>
        <end position="138"/>
    </location>
</feature>
<feature type="coiled-coil region" evidence="8">
    <location>
        <begin position="119"/>
        <end position="153"/>
    </location>
</feature>
<dbReference type="PROSITE" id="PS50885">
    <property type="entry name" value="HAMP"/>
    <property type="match status" value="1"/>
</dbReference>
<keyword evidence="9" id="KW-0812">Transmembrane</keyword>
<evidence type="ECO:0000313" key="12">
    <source>
        <dbReference type="EMBL" id="OQK18446.1"/>
    </source>
</evidence>
<dbReference type="SUPFAM" id="SSF55874">
    <property type="entry name" value="ATPase domain of HSP90 chaperone/DNA topoisomerase II/histidine kinase"/>
    <property type="match status" value="1"/>
</dbReference>
<comment type="subcellular location">
    <subcellularLocation>
        <location evidence="2">Membrane</location>
    </subcellularLocation>
</comment>
<keyword evidence="5" id="KW-0808">Transferase</keyword>
<dbReference type="CDD" id="cd16917">
    <property type="entry name" value="HATPase_UhpB-NarQ-NarX-like"/>
    <property type="match status" value="1"/>
</dbReference>
<dbReference type="SMART" id="SM00304">
    <property type="entry name" value="HAMP"/>
    <property type="match status" value="1"/>
</dbReference>
<dbReference type="GO" id="GO:0046983">
    <property type="term" value="F:protein dimerization activity"/>
    <property type="evidence" value="ECO:0007669"/>
    <property type="project" value="InterPro"/>
</dbReference>
<dbReference type="PANTHER" id="PTHR24421:SF58">
    <property type="entry name" value="SIGNAL TRANSDUCTION HISTIDINE-PROTEIN KINASE_PHOSPHATASE UHPB"/>
    <property type="match status" value="1"/>
</dbReference>
<dbReference type="OrthoDB" id="9797605at2"/>
<evidence type="ECO:0000259" key="11">
    <source>
        <dbReference type="PROSITE" id="PS50885"/>
    </source>
</evidence>
<dbReference type="Pfam" id="PF00672">
    <property type="entry name" value="HAMP"/>
    <property type="match status" value="1"/>
</dbReference>
<dbReference type="Gene3D" id="1.20.5.1930">
    <property type="match status" value="1"/>
</dbReference>
<evidence type="ECO:0000256" key="4">
    <source>
        <dbReference type="ARBA" id="ARBA00022553"/>
    </source>
</evidence>
<keyword evidence="9" id="KW-0472">Membrane</keyword>
<evidence type="ECO:0000256" key="7">
    <source>
        <dbReference type="ARBA" id="ARBA00023012"/>
    </source>
</evidence>
<keyword evidence="13" id="KW-1185">Reference proteome</keyword>
<evidence type="ECO:0000256" key="8">
    <source>
        <dbReference type="SAM" id="Coils"/>
    </source>
</evidence>
<evidence type="ECO:0000256" key="1">
    <source>
        <dbReference type="ARBA" id="ARBA00000085"/>
    </source>
</evidence>
<feature type="transmembrane region" description="Helical" evidence="9">
    <location>
        <begin position="64"/>
        <end position="85"/>
    </location>
</feature>
<reference evidence="12 13" key="1">
    <citation type="submission" date="2015-12" db="EMBL/GenBank/DDBJ databases">
        <authorList>
            <person name="Shamseldin A."/>
            <person name="Moawad H."/>
            <person name="Abd El-Rahim W.M."/>
            <person name="Sadowsky M.J."/>
        </authorList>
    </citation>
    <scope>NUCLEOTIDE SEQUENCE [LARGE SCALE GENOMIC DNA]</scope>
    <source>
        <strain evidence="12 13">WF1</strain>
    </source>
</reference>
<dbReference type="GO" id="GO:0000155">
    <property type="term" value="F:phosphorelay sensor kinase activity"/>
    <property type="evidence" value="ECO:0007669"/>
    <property type="project" value="InterPro"/>
</dbReference>
<evidence type="ECO:0000256" key="6">
    <source>
        <dbReference type="ARBA" id="ARBA00022777"/>
    </source>
</evidence>
<dbReference type="Gene3D" id="6.10.340.10">
    <property type="match status" value="1"/>
</dbReference>
<dbReference type="InterPro" id="IPR036890">
    <property type="entry name" value="HATPase_C_sf"/>
</dbReference>
<dbReference type="EC" id="2.7.13.3" evidence="3"/>
<organism evidence="12 13">
    <name type="scientific">Methyloprofundus sedimenti</name>
    <dbReference type="NCBI Taxonomy" id="1420851"/>
    <lineage>
        <taxon>Bacteria</taxon>
        <taxon>Pseudomonadati</taxon>
        <taxon>Pseudomonadota</taxon>
        <taxon>Gammaproteobacteria</taxon>
        <taxon>Methylococcales</taxon>
        <taxon>Methylococcaceae</taxon>
        <taxon>Methyloprofundus</taxon>
    </lineage>
</organism>
<keyword evidence="6" id="KW-0418">Kinase</keyword>
<gene>
    <name evidence="12" type="ORF">AU255_11695</name>
</gene>
<sequence>MISLVRDNALDQPQDIPPGWFIKLVSGSYSHTEYPFTSADDQQSILTIQANPLDEITEVWQETIVFFLSFVLFTILAFITVNLAFNRSLKSIEQIVDGLQAIEKGNYKYQLPEFNTLEYDSIANAINHMTAELRLAQQENSALTKHLLNIQEKERQHLAQELHDELGQSLTAIKVMAVTARHPKSDTLKITQSISEICDHLMQVVRTMMHQLHPLILTELGLKAALDNMLKQWQSRNPNISVSVECSDRVDVLQQDVTIHLFRVIQECLTNIVRHANARHVAIELSIENNSVYLSVKDDGQGCDMESIKSGFGLRGMQERVTTLGGELKINSYAQQGMTIMAIIPL</sequence>
<dbReference type="InterPro" id="IPR003660">
    <property type="entry name" value="HAMP_dom"/>
</dbReference>
<dbReference type="Pfam" id="PF07730">
    <property type="entry name" value="HisKA_3"/>
    <property type="match status" value="1"/>
</dbReference>
<keyword evidence="9" id="KW-1133">Transmembrane helix</keyword>
<dbReference type="InterPro" id="IPR011712">
    <property type="entry name" value="Sig_transdc_His_kin_sub3_dim/P"/>
</dbReference>
<dbReference type="InterPro" id="IPR003594">
    <property type="entry name" value="HATPase_dom"/>
</dbReference>
<dbReference type="Pfam" id="PF02518">
    <property type="entry name" value="HATPase_c"/>
    <property type="match status" value="1"/>
</dbReference>
<dbReference type="STRING" id="1420851.AU255_11695"/>
<proteinExistence type="predicted"/>
<name>A0A1V8MA87_9GAMM</name>
<feature type="domain" description="Histidine kinase" evidence="10">
    <location>
        <begin position="157"/>
        <end position="346"/>
    </location>
</feature>
<dbReference type="InterPro" id="IPR050482">
    <property type="entry name" value="Sensor_HK_TwoCompSys"/>
</dbReference>
<keyword evidence="8" id="KW-0175">Coiled coil</keyword>
<dbReference type="EMBL" id="LPUF01000001">
    <property type="protein sequence ID" value="OQK18446.1"/>
    <property type="molecule type" value="Genomic_DNA"/>
</dbReference>
<accession>A0A1V8MA87</accession>
<dbReference type="RefSeq" id="WP_080523047.1">
    <property type="nucleotide sequence ID" value="NZ_LPUF01000001.1"/>
</dbReference>
<evidence type="ECO:0000256" key="2">
    <source>
        <dbReference type="ARBA" id="ARBA00004370"/>
    </source>
</evidence>